<protein>
    <submittedName>
        <fullName evidence="1">Uncharacterized protein</fullName>
    </submittedName>
</protein>
<sequence>MSLHAEYHHLVLYADQPMLLHEVVQGLRHENGLTVEIFSEMLGEEFGRRERAVDSHALQ</sequence>
<dbReference type="Proteomes" id="UP000235739">
    <property type="component" value="Unassembled WGS sequence"/>
</dbReference>
<organism evidence="1 2">
    <name type="scientific">Glutamicibacter arilaitensis</name>
    <dbReference type="NCBI Taxonomy" id="256701"/>
    <lineage>
        <taxon>Bacteria</taxon>
        <taxon>Bacillati</taxon>
        <taxon>Actinomycetota</taxon>
        <taxon>Actinomycetes</taxon>
        <taxon>Micrococcales</taxon>
        <taxon>Micrococcaceae</taxon>
        <taxon>Glutamicibacter</taxon>
    </lineage>
</organism>
<gene>
    <name evidence="1" type="ORF">CIK84_10355</name>
</gene>
<name>A0A2N7S6X2_9MICC</name>
<reference evidence="1 2" key="1">
    <citation type="journal article" date="2017" name="Elife">
        <title>Extensive horizontal gene transfer in cheese-associated bacteria.</title>
        <authorList>
            <person name="Bonham K.S."/>
            <person name="Wolfe B.E."/>
            <person name="Dutton R.J."/>
        </authorList>
    </citation>
    <scope>NUCLEOTIDE SEQUENCE [LARGE SCALE GENOMIC DNA]</scope>
    <source>
        <strain evidence="1 2">JB182</strain>
    </source>
</reference>
<evidence type="ECO:0000313" key="2">
    <source>
        <dbReference type="Proteomes" id="UP000235739"/>
    </source>
</evidence>
<evidence type="ECO:0000313" key="1">
    <source>
        <dbReference type="EMBL" id="PMQ21889.1"/>
    </source>
</evidence>
<dbReference type="EMBL" id="PNQX01000001">
    <property type="protein sequence ID" value="PMQ21889.1"/>
    <property type="molecule type" value="Genomic_DNA"/>
</dbReference>
<dbReference type="AlphaFoldDB" id="A0A2N7S6X2"/>
<proteinExistence type="predicted"/>
<comment type="caution">
    <text evidence="1">The sequence shown here is derived from an EMBL/GenBank/DDBJ whole genome shotgun (WGS) entry which is preliminary data.</text>
</comment>
<accession>A0A2N7S6X2</accession>